<name>A0A9X2FDH4_9BACT</name>
<proteinExistence type="predicted"/>
<gene>
    <name evidence="1" type="ORF">NG895_20035</name>
</gene>
<dbReference type="RefSeq" id="WP_252854307.1">
    <property type="nucleotide sequence ID" value="NZ_JAMXLR010000072.1"/>
</dbReference>
<organism evidence="1 2">
    <name type="scientific">Aeoliella straminimaris</name>
    <dbReference type="NCBI Taxonomy" id="2954799"/>
    <lineage>
        <taxon>Bacteria</taxon>
        <taxon>Pseudomonadati</taxon>
        <taxon>Planctomycetota</taxon>
        <taxon>Planctomycetia</taxon>
        <taxon>Pirellulales</taxon>
        <taxon>Lacipirellulaceae</taxon>
        <taxon>Aeoliella</taxon>
    </lineage>
</organism>
<protein>
    <submittedName>
        <fullName evidence="1">Uncharacterized protein</fullName>
    </submittedName>
</protein>
<keyword evidence="2" id="KW-1185">Reference proteome</keyword>
<accession>A0A9X2FDH4</accession>
<dbReference type="Proteomes" id="UP001155241">
    <property type="component" value="Unassembled WGS sequence"/>
</dbReference>
<dbReference type="EMBL" id="JAMXLR010000072">
    <property type="protein sequence ID" value="MCO6046193.1"/>
    <property type="molecule type" value="Genomic_DNA"/>
</dbReference>
<reference evidence="1" key="1">
    <citation type="submission" date="2022-06" db="EMBL/GenBank/DDBJ databases">
        <title>Aeoliella straminimaris, a novel planctomycete from sediments.</title>
        <authorList>
            <person name="Vitorino I.R."/>
            <person name="Lage O.M."/>
        </authorList>
    </citation>
    <scope>NUCLEOTIDE SEQUENCE</scope>
    <source>
        <strain evidence="1">ICT_H6.2</strain>
    </source>
</reference>
<dbReference type="AlphaFoldDB" id="A0A9X2FDH4"/>
<sequence>MAITLSAVAAPATNDASARLKANRPAINKLGFANIETTPEFARFGEWGEQLSVVRDGAIHSMAYQLATHPRRKELSRDALWRACAEQNRASFQQYQIVRLDEPSFFLPRGEVVFKVIHNPIQLPDNPPQGVMMRHLEAMMAHPLAKFYLLEPVFTSEPYYRLYSSEDLRTEATGDQRICEQIAWRLGWAHRGGKWTAERVRELAGLAMRGAAWAIELLATEITPSRIDHPQHADELAALLADDTLNELARRAEQQGLERDAKRLRRAIEELRWRTSIDPVLCFELEERPGELWFEAHWYTGMDGRRYVHY</sequence>
<evidence type="ECO:0000313" key="1">
    <source>
        <dbReference type="EMBL" id="MCO6046193.1"/>
    </source>
</evidence>
<evidence type="ECO:0000313" key="2">
    <source>
        <dbReference type="Proteomes" id="UP001155241"/>
    </source>
</evidence>
<comment type="caution">
    <text evidence="1">The sequence shown here is derived from an EMBL/GenBank/DDBJ whole genome shotgun (WGS) entry which is preliminary data.</text>
</comment>